<evidence type="ECO:0000313" key="1">
    <source>
        <dbReference type="EMBL" id="KMQ85731.1"/>
    </source>
</evidence>
<proteinExistence type="predicted"/>
<sequence>MLLQSEIHLRNINSIIKGITIDDESEKDNYSCDDYDEIVTGGWTTWADNIFLEAQEVAHKSNNGTVVNAYYNIEVAKKIKNLLSYLPLWSGIMRPYFKHSPQIATSSYVEAEFAELKTRAFRNQLPMRIDKFIFRHIEYLDGKLKLTSGESNKKMIVSENISSPVKKHHEDVDEVDLKMEKNIVMEKQHEDVDDINLEMEKEERDSLNEIENWRCKIKAETSASNRVSKRSKPN</sequence>
<protein>
    <submittedName>
        <fullName evidence="1">KDa protein in nof-fb transposable element</fullName>
    </submittedName>
</protein>
<evidence type="ECO:0000313" key="2">
    <source>
        <dbReference type="Proteomes" id="UP000036403"/>
    </source>
</evidence>
<dbReference type="PaxDb" id="67767-A0A0J7K6B9"/>
<dbReference type="Proteomes" id="UP000036403">
    <property type="component" value="Unassembled WGS sequence"/>
</dbReference>
<dbReference type="AlphaFoldDB" id="A0A0J7K6B9"/>
<reference evidence="1 2" key="1">
    <citation type="submission" date="2015-04" db="EMBL/GenBank/DDBJ databases">
        <title>Lasius niger genome sequencing.</title>
        <authorList>
            <person name="Konorov E.A."/>
            <person name="Nikitin M.A."/>
            <person name="Kirill M.V."/>
            <person name="Chang P."/>
        </authorList>
    </citation>
    <scope>NUCLEOTIDE SEQUENCE [LARGE SCALE GENOMIC DNA]</scope>
    <source>
        <tissue evidence="1">Whole</tissue>
    </source>
</reference>
<keyword evidence="2" id="KW-1185">Reference proteome</keyword>
<gene>
    <name evidence="1" type="ORF">RF55_15540</name>
</gene>
<organism evidence="1 2">
    <name type="scientific">Lasius niger</name>
    <name type="common">Black garden ant</name>
    <dbReference type="NCBI Taxonomy" id="67767"/>
    <lineage>
        <taxon>Eukaryota</taxon>
        <taxon>Metazoa</taxon>
        <taxon>Ecdysozoa</taxon>
        <taxon>Arthropoda</taxon>
        <taxon>Hexapoda</taxon>
        <taxon>Insecta</taxon>
        <taxon>Pterygota</taxon>
        <taxon>Neoptera</taxon>
        <taxon>Endopterygota</taxon>
        <taxon>Hymenoptera</taxon>
        <taxon>Apocrita</taxon>
        <taxon>Aculeata</taxon>
        <taxon>Formicoidea</taxon>
        <taxon>Formicidae</taxon>
        <taxon>Formicinae</taxon>
        <taxon>Lasius</taxon>
        <taxon>Lasius</taxon>
    </lineage>
</organism>
<dbReference type="EMBL" id="LBMM01013267">
    <property type="protein sequence ID" value="KMQ85731.1"/>
    <property type="molecule type" value="Genomic_DNA"/>
</dbReference>
<accession>A0A0J7K6B9</accession>
<name>A0A0J7K6B9_LASNI</name>
<comment type="caution">
    <text evidence="1">The sequence shown here is derived from an EMBL/GenBank/DDBJ whole genome shotgun (WGS) entry which is preliminary data.</text>
</comment>
<dbReference type="OrthoDB" id="7617263at2759"/>